<protein>
    <submittedName>
        <fullName evidence="1">Uncharacterized protein</fullName>
    </submittedName>
</protein>
<comment type="caution">
    <text evidence="1">The sequence shown here is derived from an EMBL/GenBank/DDBJ whole genome shotgun (WGS) entry which is preliminary data.</text>
</comment>
<dbReference type="Proteomes" id="UP001056120">
    <property type="component" value="Linkage Group LG25"/>
</dbReference>
<reference evidence="1 2" key="2">
    <citation type="journal article" date="2022" name="Mol. Ecol. Resour.">
        <title>The genomes of chicory, endive, great burdock and yacon provide insights into Asteraceae paleo-polyploidization history and plant inulin production.</title>
        <authorList>
            <person name="Fan W."/>
            <person name="Wang S."/>
            <person name="Wang H."/>
            <person name="Wang A."/>
            <person name="Jiang F."/>
            <person name="Liu H."/>
            <person name="Zhao H."/>
            <person name="Xu D."/>
            <person name="Zhang Y."/>
        </authorList>
    </citation>
    <scope>NUCLEOTIDE SEQUENCE [LARGE SCALE GENOMIC DNA]</scope>
    <source>
        <strain evidence="2">cv. Yunnan</strain>
        <tissue evidence="1">Leaves</tissue>
    </source>
</reference>
<name>A0ACB9A338_9ASTR</name>
<evidence type="ECO:0000313" key="1">
    <source>
        <dbReference type="EMBL" id="KAI3704146.1"/>
    </source>
</evidence>
<accession>A0ACB9A338</accession>
<organism evidence="1 2">
    <name type="scientific">Smallanthus sonchifolius</name>
    <dbReference type="NCBI Taxonomy" id="185202"/>
    <lineage>
        <taxon>Eukaryota</taxon>
        <taxon>Viridiplantae</taxon>
        <taxon>Streptophyta</taxon>
        <taxon>Embryophyta</taxon>
        <taxon>Tracheophyta</taxon>
        <taxon>Spermatophyta</taxon>
        <taxon>Magnoliopsida</taxon>
        <taxon>eudicotyledons</taxon>
        <taxon>Gunneridae</taxon>
        <taxon>Pentapetalae</taxon>
        <taxon>asterids</taxon>
        <taxon>campanulids</taxon>
        <taxon>Asterales</taxon>
        <taxon>Asteraceae</taxon>
        <taxon>Asteroideae</taxon>
        <taxon>Heliantheae alliance</taxon>
        <taxon>Millerieae</taxon>
        <taxon>Smallanthus</taxon>
    </lineage>
</organism>
<keyword evidence="2" id="KW-1185">Reference proteome</keyword>
<reference evidence="2" key="1">
    <citation type="journal article" date="2022" name="Mol. Ecol. Resour.">
        <title>The genomes of chicory, endive, great burdock and yacon provide insights into Asteraceae palaeo-polyploidization history and plant inulin production.</title>
        <authorList>
            <person name="Fan W."/>
            <person name="Wang S."/>
            <person name="Wang H."/>
            <person name="Wang A."/>
            <person name="Jiang F."/>
            <person name="Liu H."/>
            <person name="Zhao H."/>
            <person name="Xu D."/>
            <person name="Zhang Y."/>
        </authorList>
    </citation>
    <scope>NUCLEOTIDE SEQUENCE [LARGE SCALE GENOMIC DNA]</scope>
    <source>
        <strain evidence="2">cv. Yunnan</strain>
    </source>
</reference>
<sequence>MALPWDEVKRHMTEEFCPRNEMKKLEAEFWDLTQDSGESLAYTTRFHELSLLVPHMVTPLTRDAIRLAATLTDNHVKAGTLTRKGAKKVTDPTASSEPSKEDKLKPPHYNKKHNFTFVAPVIPINQVAPLLQNQNKKPYAGNNPLCNTCNYHHFPNMPCRLCENCGRYGHVANTCQSRPPVSQIHQGNRANQQVANQVVPAITNGRACYECGNPNHFKNQCPRIANANQGGARGRAFNINANETQVNVEAVNETN</sequence>
<evidence type="ECO:0000313" key="2">
    <source>
        <dbReference type="Proteomes" id="UP001056120"/>
    </source>
</evidence>
<gene>
    <name evidence="1" type="ORF">L1987_74360</name>
</gene>
<dbReference type="EMBL" id="CM042042">
    <property type="protein sequence ID" value="KAI3704146.1"/>
    <property type="molecule type" value="Genomic_DNA"/>
</dbReference>
<proteinExistence type="predicted"/>